<dbReference type="InterPro" id="IPR042070">
    <property type="entry name" value="PucR_C-HTH_sf"/>
</dbReference>
<dbReference type="Pfam" id="PF13556">
    <property type="entry name" value="HTH_30"/>
    <property type="match status" value="1"/>
</dbReference>
<organism evidence="3 4">
    <name type="scientific">Geosporobacter ferrireducens</name>
    <dbReference type="NCBI Taxonomy" id="1424294"/>
    <lineage>
        <taxon>Bacteria</taxon>
        <taxon>Bacillati</taxon>
        <taxon>Bacillota</taxon>
        <taxon>Clostridia</taxon>
        <taxon>Peptostreptococcales</taxon>
        <taxon>Thermotaleaceae</taxon>
        <taxon>Geosporobacter</taxon>
    </lineage>
</organism>
<evidence type="ECO:0000313" key="3">
    <source>
        <dbReference type="EMBL" id="AOT71377.1"/>
    </source>
</evidence>
<dbReference type="PANTHER" id="PTHR33744">
    <property type="entry name" value="CARBOHYDRATE DIACID REGULATOR"/>
    <property type="match status" value="1"/>
</dbReference>
<sequence length="405" mass="46564">MYITVADALKLPSFQNAQVVAGSGGLDRKIYRISVAECPEFPIDIETAGKDNQLFSNGDFFISSMFAIKDTPDLLLDTVKLYYQFNSSGLIVVRRYFELLPQEVVDYANEVNYPLIMLQRTTAYADVISDVMKAILSQQSNYTAVSLIDQILNGHHSEEKIEKLAYTLNHNFAPNILVYYIQCSNQLANKTNQLVSNINSENSLFAVNYYNNIIVFHTSENEFNTKHIHYIREKIIQTVTKYMTDYHIGISEAYKGLRYIKTCMQEALIACRVCRIINSTVESYEKIGTYRLLLEINNLSALKGFYEQFVLPIKEYDHGKKGELFNTMISFAQNDGDIKKTAQELFQHENTIRYRLTKIKQLLNSQDDNLRFYESLAVVYKIYRILSSTEEVECDGVNRESCSIS</sequence>
<evidence type="ECO:0000259" key="1">
    <source>
        <dbReference type="Pfam" id="PF07905"/>
    </source>
</evidence>
<evidence type="ECO:0000313" key="4">
    <source>
        <dbReference type="Proteomes" id="UP000095743"/>
    </source>
</evidence>
<dbReference type="InterPro" id="IPR051448">
    <property type="entry name" value="CdaR-like_regulators"/>
</dbReference>
<dbReference type="KEGG" id="gfe:Gferi_18560"/>
<name>A0A1D8GKD4_9FIRM</name>
<evidence type="ECO:0008006" key="5">
    <source>
        <dbReference type="Google" id="ProtNLM"/>
    </source>
</evidence>
<dbReference type="InterPro" id="IPR012914">
    <property type="entry name" value="PucR_dom"/>
</dbReference>
<dbReference type="EMBL" id="CP017269">
    <property type="protein sequence ID" value="AOT71377.1"/>
    <property type="molecule type" value="Genomic_DNA"/>
</dbReference>
<gene>
    <name evidence="3" type="ORF">Gferi_18560</name>
</gene>
<dbReference type="InterPro" id="IPR025736">
    <property type="entry name" value="PucR_C-HTH_dom"/>
</dbReference>
<keyword evidence="4" id="KW-1185">Reference proteome</keyword>
<protein>
    <recommendedName>
        <fullName evidence="5">PucR family transcriptional regulator</fullName>
    </recommendedName>
</protein>
<dbReference type="RefSeq" id="WP_069979140.1">
    <property type="nucleotide sequence ID" value="NZ_CP017269.1"/>
</dbReference>
<dbReference type="STRING" id="1424294.Gferi_18560"/>
<proteinExistence type="predicted"/>
<feature type="domain" description="PucR C-terminal helix-turn-helix" evidence="2">
    <location>
        <begin position="324"/>
        <end position="368"/>
    </location>
</feature>
<accession>A0A1D8GKD4</accession>
<evidence type="ECO:0000259" key="2">
    <source>
        <dbReference type="Pfam" id="PF13556"/>
    </source>
</evidence>
<dbReference type="Pfam" id="PF07905">
    <property type="entry name" value="PucR"/>
    <property type="match status" value="1"/>
</dbReference>
<dbReference type="Proteomes" id="UP000095743">
    <property type="component" value="Chromosome"/>
</dbReference>
<feature type="domain" description="Purine catabolism PurC-like" evidence="1">
    <location>
        <begin position="7"/>
        <end position="135"/>
    </location>
</feature>
<dbReference type="Gene3D" id="1.10.10.2840">
    <property type="entry name" value="PucR C-terminal helix-turn-helix domain"/>
    <property type="match status" value="1"/>
</dbReference>
<reference evidence="3 4" key="1">
    <citation type="submission" date="2016-09" db="EMBL/GenBank/DDBJ databases">
        <title>Genomic analysis reveals versatility of anaerobic energy metabolism of Geosporobacter ferrireducens IRF9 of phylum Firmicutes.</title>
        <authorList>
            <person name="Kim S.-J."/>
        </authorList>
    </citation>
    <scope>NUCLEOTIDE SEQUENCE [LARGE SCALE GENOMIC DNA]</scope>
    <source>
        <strain evidence="3 4">IRF9</strain>
    </source>
</reference>
<dbReference type="PANTHER" id="PTHR33744:SF1">
    <property type="entry name" value="DNA-BINDING TRANSCRIPTIONAL ACTIVATOR ADER"/>
    <property type="match status" value="1"/>
</dbReference>
<dbReference type="OrthoDB" id="143422at2"/>
<dbReference type="AlphaFoldDB" id="A0A1D8GKD4"/>